<evidence type="ECO:0000313" key="2">
    <source>
        <dbReference type="Proteomes" id="UP000736672"/>
    </source>
</evidence>
<dbReference type="InterPro" id="IPR001753">
    <property type="entry name" value="Enoyl-CoA_hydra/iso"/>
</dbReference>
<dbReference type="EMBL" id="JAGTJS010000028">
    <property type="protein sequence ID" value="KAH7232572.1"/>
    <property type="molecule type" value="Genomic_DNA"/>
</dbReference>
<proteinExistence type="predicted"/>
<dbReference type="AlphaFoldDB" id="A0A9P9JPC9"/>
<dbReference type="CDD" id="cd06558">
    <property type="entry name" value="crotonase-like"/>
    <property type="match status" value="1"/>
</dbReference>
<dbReference type="InterPro" id="IPR029045">
    <property type="entry name" value="ClpP/crotonase-like_dom_sf"/>
</dbReference>
<protein>
    <submittedName>
        <fullName evidence="1">ClpP/crotonase-like domain-containing protein</fullName>
    </submittedName>
</protein>
<accession>A0A9P9JPC9</accession>
<gene>
    <name evidence="1" type="ORF">B0J15DRAFT_455134</name>
</gene>
<sequence>MPQYKTISVSPTAPGVVRIVIQNGASNLWDWDLMEEMANALESLDDDVKVVIFSSNNPYFFIAHYDLRQSGPDGPSIEEQVSVTFHKILFKILKSPIIFIAEVDGIARGMGSEFTLHCDMRFAGRGKTRLAHPECRIGIIPGAGGVQHLVEQIGRARAFEYILTGYEVDVDTAEKIGWINTAFNSEELAQRVDDIAKRIALFPKSALSASKASINAASCPKEADTLRDSETFFNLIRGEEHQKLVKKMYEATKGLDYKNGPVDDETVIKALYGEQGSVSTAL</sequence>
<dbReference type="PANTHER" id="PTHR11941">
    <property type="entry name" value="ENOYL-COA HYDRATASE-RELATED"/>
    <property type="match status" value="1"/>
</dbReference>
<dbReference type="Gene3D" id="3.90.226.10">
    <property type="entry name" value="2-enoyl-CoA Hydratase, Chain A, domain 1"/>
    <property type="match status" value="1"/>
</dbReference>
<keyword evidence="2" id="KW-1185">Reference proteome</keyword>
<name>A0A9P9JPC9_FUSSL</name>
<dbReference type="OrthoDB" id="410701at2759"/>
<dbReference type="Pfam" id="PF00378">
    <property type="entry name" value="ECH_1"/>
    <property type="match status" value="1"/>
</dbReference>
<reference evidence="1" key="1">
    <citation type="journal article" date="2021" name="Nat. Commun.">
        <title>Genetic determinants of endophytism in the Arabidopsis root mycobiome.</title>
        <authorList>
            <person name="Mesny F."/>
            <person name="Miyauchi S."/>
            <person name="Thiergart T."/>
            <person name="Pickel B."/>
            <person name="Atanasova L."/>
            <person name="Karlsson M."/>
            <person name="Huettel B."/>
            <person name="Barry K.W."/>
            <person name="Haridas S."/>
            <person name="Chen C."/>
            <person name="Bauer D."/>
            <person name="Andreopoulos W."/>
            <person name="Pangilinan J."/>
            <person name="LaButti K."/>
            <person name="Riley R."/>
            <person name="Lipzen A."/>
            <person name="Clum A."/>
            <person name="Drula E."/>
            <person name="Henrissat B."/>
            <person name="Kohler A."/>
            <person name="Grigoriev I.V."/>
            <person name="Martin F.M."/>
            <person name="Hacquard S."/>
        </authorList>
    </citation>
    <scope>NUCLEOTIDE SEQUENCE</scope>
    <source>
        <strain evidence="1">FSSC 5 MPI-SDFR-AT-0091</strain>
    </source>
</reference>
<dbReference type="PANTHER" id="PTHR11941:SF54">
    <property type="entry name" value="ENOYL-COA HYDRATASE, MITOCHONDRIAL"/>
    <property type="match status" value="1"/>
</dbReference>
<dbReference type="SUPFAM" id="SSF52096">
    <property type="entry name" value="ClpP/crotonase"/>
    <property type="match status" value="1"/>
</dbReference>
<organism evidence="1 2">
    <name type="scientific">Fusarium solani</name>
    <name type="common">Filamentous fungus</name>
    <dbReference type="NCBI Taxonomy" id="169388"/>
    <lineage>
        <taxon>Eukaryota</taxon>
        <taxon>Fungi</taxon>
        <taxon>Dikarya</taxon>
        <taxon>Ascomycota</taxon>
        <taxon>Pezizomycotina</taxon>
        <taxon>Sordariomycetes</taxon>
        <taxon>Hypocreomycetidae</taxon>
        <taxon>Hypocreales</taxon>
        <taxon>Nectriaceae</taxon>
        <taxon>Fusarium</taxon>
        <taxon>Fusarium solani species complex</taxon>
    </lineage>
</organism>
<dbReference type="GO" id="GO:0006635">
    <property type="term" value="P:fatty acid beta-oxidation"/>
    <property type="evidence" value="ECO:0007669"/>
    <property type="project" value="TreeGrafter"/>
</dbReference>
<comment type="caution">
    <text evidence="1">The sequence shown here is derived from an EMBL/GenBank/DDBJ whole genome shotgun (WGS) entry which is preliminary data.</text>
</comment>
<evidence type="ECO:0000313" key="1">
    <source>
        <dbReference type="EMBL" id="KAH7232572.1"/>
    </source>
</evidence>
<dbReference type="Proteomes" id="UP000736672">
    <property type="component" value="Unassembled WGS sequence"/>
</dbReference>
<dbReference type="GO" id="GO:0003824">
    <property type="term" value="F:catalytic activity"/>
    <property type="evidence" value="ECO:0007669"/>
    <property type="project" value="UniProtKB-ARBA"/>
</dbReference>